<evidence type="ECO:0000256" key="1">
    <source>
        <dbReference type="SAM" id="MobiDB-lite"/>
    </source>
</evidence>
<evidence type="ECO:0000313" key="2">
    <source>
        <dbReference type="EMBL" id="JAH36836.1"/>
    </source>
</evidence>
<accession>A0A0E9S6D6</accession>
<sequence>MQMDRPRQQITDYKCQKSIPLQPHEL</sequence>
<organism evidence="2">
    <name type="scientific">Anguilla anguilla</name>
    <name type="common">European freshwater eel</name>
    <name type="synonym">Muraena anguilla</name>
    <dbReference type="NCBI Taxonomy" id="7936"/>
    <lineage>
        <taxon>Eukaryota</taxon>
        <taxon>Metazoa</taxon>
        <taxon>Chordata</taxon>
        <taxon>Craniata</taxon>
        <taxon>Vertebrata</taxon>
        <taxon>Euteleostomi</taxon>
        <taxon>Actinopterygii</taxon>
        <taxon>Neopterygii</taxon>
        <taxon>Teleostei</taxon>
        <taxon>Anguilliformes</taxon>
        <taxon>Anguillidae</taxon>
        <taxon>Anguilla</taxon>
    </lineage>
</organism>
<name>A0A0E9S6D6_ANGAN</name>
<feature type="region of interest" description="Disordered" evidence="1">
    <location>
        <begin position="1"/>
        <end position="26"/>
    </location>
</feature>
<proteinExistence type="predicted"/>
<dbReference type="AlphaFoldDB" id="A0A0E9S6D6"/>
<reference evidence="2" key="1">
    <citation type="submission" date="2014-11" db="EMBL/GenBank/DDBJ databases">
        <authorList>
            <person name="Amaro Gonzalez C."/>
        </authorList>
    </citation>
    <scope>NUCLEOTIDE SEQUENCE</scope>
</reference>
<reference evidence="2" key="2">
    <citation type="journal article" date="2015" name="Fish Shellfish Immunol.">
        <title>Early steps in the European eel (Anguilla anguilla)-Vibrio vulnificus interaction in the gills: Role of the RtxA13 toxin.</title>
        <authorList>
            <person name="Callol A."/>
            <person name="Pajuelo D."/>
            <person name="Ebbesson L."/>
            <person name="Teles M."/>
            <person name="MacKenzie S."/>
            <person name="Amaro C."/>
        </authorList>
    </citation>
    <scope>NUCLEOTIDE SEQUENCE</scope>
</reference>
<dbReference type="EMBL" id="GBXM01071741">
    <property type="protein sequence ID" value="JAH36836.1"/>
    <property type="molecule type" value="Transcribed_RNA"/>
</dbReference>
<protein>
    <submittedName>
        <fullName evidence="2">Uncharacterized protein</fullName>
    </submittedName>
</protein>